<dbReference type="EMBL" id="BPFH01000004">
    <property type="protein sequence ID" value="GIT95863.1"/>
    <property type="molecule type" value="Genomic_DNA"/>
</dbReference>
<dbReference type="Pfam" id="PF03975">
    <property type="entry name" value="CheD"/>
    <property type="match status" value="1"/>
</dbReference>
<reference evidence="3 4" key="1">
    <citation type="submission" date="2021-05" db="EMBL/GenBank/DDBJ databases">
        <title>Bacteria Genome sequencing.</title>
        <authorList>
            <person name="Takabe Y."/>
            <person name="Nakajima Y."/>
            <person name="Suzuki S."/>
            <person name="Shiozaki T."/>
        </authorList>
    </citation>
    <scope>NUCLEOTIDE SEQUENCE [LARGE SCALE GENOMIC DNA]</scope>
    <source>
        <strain evidence="3 4">AI_62</strain>
    </source>
</reference>
<dbReference type="InterPro" id="IPR011324">
    <property type="entry name" value="Cytotoxic_necrot_fac-like_cat"/>
</dbReference>
<evidence type="ECO:0000313" key="4">
    <source>
        <dbReference type="Proteomes" id="UP000786693"/>
    </source>
</evidence>
<evidence type="ECO:0000256" key="2">
    <source>
        <dbReference type="ARBA" id="ARBA00022801"/>
    </source>
</evidence>
<dbReference type="CDD" id="cd16352">
    <property type="entry name" value="CheD"/>
    <property type="match status" value="1"/>
</dbReference>
<dbReference type="PANTHER" id="PTHR35147">
    <property type="entry name" value="CHEMORECEPTOR GLUTAMINE DEAMIDASE CHED-RELATED"/>
    <property type="match status" value="1"/>
</dbReference>
<sequence length="166" mass="17552">MTHQIEVAQGAMRISNDPQLELVATLGSCVSVCLFDMCGQWGGMNHIYKNVSTEPLGDAAVIAEAERLVNALMQKGVSRRRLGARITGGAHVLLRGKRHGLAIAEACMGYLTREGIPLLGVSIGGESARRIRFHPVTGRLVVAALAKTRITGAPAPASNGNAPELF</sequence>
<dbReference type="SUPFAM" id="SSF64438">
    <property type="entry name" value="CNF1/YfiH-like putative cysteine hydrolases"/>
    <property type="match status" value="1"/>
</dbReference>
<keyword evidence="2" id="KW-0378">Hydrolase</keyword>
<dbReference type="RefSeq" id="WP_220749350.1">
    <property type="nucleotide sequence ID" value="NZ_BPFH01000004.1"/>
</dbReference>
<comment type="caution">
    <text evidence="3">The sequence shown here is derived from an EMBL/GenBank/DDBJ whole genome shotgun (WGS) entry which is preliminary data.</text>
</comment>
<dbReference type="InterPro" id="IPR038592">
    <property type="entry name" value="CheD-like_sf"/>
</dbReference>
<dbReference type="Proteomes" id="UP000786693">
    <property type="component" value="Unassembled WGS sequence"/>
</dbReference>
<name>A0ABQ4NN71_9RHOB</name>
<dbReference type="PANTHER" id="PTHR35147:SF1">
    <property type="entry name" value="CHEMORECEPTOR GLUTAMINE DEAMIDASE CHED-RELATED"/>
    <property type="match status" value="1"/>
</dbReference>
<proteinExistence type="predicted"/>
<accession>A0ABQ4NN71</accession>
<evidence type="ECO:0000313" key="3">
    <source>
        <dbReference type="EMBL" id="GIT95863.1"/>
    </source>
</evidence>
<keyword evidence="1" id="KW-0145">Chemotaxis</keyword>
<dbReference type="Gene3D" id="3.30.1330.200">
    <property type="match status" value="1"/>
</dbReference>
<organism evidence="3 4">
    <name type="scientific">Jannaschia pagri</name>
    <dbReference type="NCBI Taxonomy" id="2829797"/>
    <lineage>
        <taxon>Bacteria</taxon>
        <taxon>Pseudomonadati</taxon>
        <taxon>Pseudomonadota</taxon>
        <taxon>Alphaproteobacteria</taxon>
        <taxon>Rhodobacterales</taxon>
        <taxon>Roseobacteraceae</taxon>
        <taxon>Jannaschia</taxon>
    </lineage>
</organism>
<gene>
    <name evidence="3" type="primary">cheD</name>
    <name evidence="3" type="ORF">JANAI62_24860</name>
</gene>
<dbReference type="InterPro" id="IPR005659">
    <property type="entry name" value="Chemorcpt_Glu_NH3ase_CheD"/>
</dbReference>
<evidence type="ECO:0000256" key="1">
    <source>
        <dbReference type="ARBA" id="ARBA00022500"/>
    </source>
</evidence>
<keyword evidence="4" id="KW-1185">Reference proteome</keyword>
<protein>
    <submittedName>
        <fullName evidence="3">Chemoreceptor glutamine deamidase CheD</fullName>
    </submittedName>
</protein>